<protein>
    <recommendedName>
        <fullName evidence="4">DUF1684 domain-containing protein</fullName>
    </recommendedName>
</protein>
<evidence type="ECO:0000256" key="1">
    <source>
        <dbReference type="SAM" id="Phobius"/>
    </source>
</evidence>
<dbReference type="Pfam" id="PF07920">
    <property type="entry name" value="DUF1684"/>
    <property type="match status" value="1"/>
</dbReference>
<sequence length="216" mass="25114">MQMKEKYNSIKRKQILHIIFVLIAVGIAVSLMLSSIKVNKPVDIVAKYREQKDDHFKTSIKSPIKEKETFEGLSYYDYSENYRVKAYITFTQDTQLISMPRTDGKQSFYLYFATATFKIDDKMCSLRLYKYPDDVQAKPLLFVPFYDQTNGAGSYEGGRYLDVELSNNKTVIIDFNYAYNPFCVYNYQYTCPIPPAENHLPVAIPAGEKSYFHTHE</sequence>
<dbReference type="KEGG" id="chu:CHU_1152"/>
<evidence type="ECO:0000313" key="3">
    <source>
        <dbReference type="Proteomes" id="UP000001822"/>
    </source>
</evidence>
<name>A0A6N4SQ10_CYTH3</name>
<keyword evidence="1" id="KW-0472">Membrane</keyword>
<organism evidence="2 3">
    <name type="scientific">Cytophaga hutchinsonii (strain ATCC 33406 / DSM 1761 / CIP 103989 / NBRC 15051 / NCIMB 9469 / D465)</name>
    <dbReference type="NCBI Taxonomy" id="269798"/>
    <lineage>
        <taxon>Bacteria</taxon>
        <taxon>Pseudomonadati</taxon>
        <taxon>Bacteroidota</taxon>
        <taxon>Cytophagia</taxon>
        <taxon>Cytophagales</taxon>
        <taxon>Cytophagaceae</taxon>
        <taxon>Cytophaga</taxon>
    </lineage>
</organism>
<keyword evidence="1" id="KW-1133">Transmembrane helix</keyword>
<reference evidence="2 3" key="1">
    <citation type="journal article" date="2007" name="Appl. Environ. Microbiol.">
        <title>Genome sequence of the cellulolytic gliding bacterium Cytophaga hutchinsonii.</title>
        <authorList>
            <person name="Xie G."/>
            <person name="Bruce D.C."/>
            <person name="Challacombe J.F."/>
            <person name="Chertkov O."/>
            <person name="Detter J.C."/>
            <person name="Gilna P."/>
            <person name="Han C.S."/>
            <person name="Lucas S."/>
            <person name="Misra M."/>
            <person name="Myers G.L."/>
            <person name="Richardson P."/>
            <person name="Tapia R."/>
            <person name="Thayer N."/>
            <person name="Thompson L.S."/>
            <person name="Brettin T.S."/>
            <person name="Henrissat B."/>
            <person name="Wilson D.B."/>
            <person name="McBride M.J."/>
        </authorList>
    </citation>
    <scope>NUCLEOTIDE SEQUENCE [LARGE SCALE GENOMIC DNA]</scope>
    <source>
        <strain evidence="3">ATCC 33406 / DSM 1761 / CIP 103989 / NBRC 15051 / NCIMB 9469 / D465</strain>
    </source>
</reference>
<dbReference type="InterPro" id="IPR012467">
    <property type="entry name" value="DUF1684"/>
</dbReference>
<dbReference type="AlphaFoldDB" id="A0A6N4SQ10"/>
<dbReference type="Proteomes" id="UP000001822">
    <property type="component" value="Chromosome"/>
</dbReference>
<dbReference type="EMBL" id="CP000383">
    <property type="protein sequence ID" value="ABG58427.1"/>
    <property type="molecule type" value="Genomic_DNA"/>
</dbReference>
<keyword evidence="1" id="KW-0812">Transmembrane</keyword>
<gene>
    <name evidence="2" type="ordered locus">CHU_1152</name>
</gene>
<keyword evidence="3" id="KW-1185">Reference proteome</keyword>
<proteinExistence type="predicted"/>
<dbReference type="PANTHER" id="PTHR41913:SF1">
    <property type="entry name" value="DUF1684 DOMAIN-CONTAINING PROTEIN"/>
    <property type="match status" value="1"/>
</dbReference>
<evidence type="ECO:0008006" key="4">
    <source>
        <dbReference type="Google" id="ProtNLM"/>
    </source>
</evidence>
<evidence type="ECO:0000313" key="2">
    <source>
        <dbReference type="EMBL" id="ABG58427.1"/>
    </source>
</evidence>
<accession>A0A6N4SQ10</accession>
<feature type="transmembrane region" description="Helical" evidence="1">
    <location>
        <begin position="15"/>
        <end position="33"/>
    </location>
</feature>
<dbReference type="PANTHER" id="PTHR41913">
    <property type="entry name" value="DUF1684 DOMAIN-CONTAINING PROTEIN"/>
    <property type="match status" value="1"/>
</dbReference>